<dbReference type="AlphaFoldDB" id="A0A3B0X845"/>
<sequence>MNLVPENIETERLSLRQFLDEDWKSIHTYYSDKKATKFTFSRP</sequence>
<reference evidence="1" key="1">
    <citation type="submission" date="2018-06" db="EMBL/GenBank/DDBJ databases">
        <authorList>
            <person name="Zhirakovskaya E."/>
        </authorList>
    </citation>
    <scope>NUCLEOTIDE SEQUENCE</scope>
</reference>
<accession>A0A3B0X845</accession>
<protein>
    <recommendedName>
        <fullName evidence="2">Acetyltransferase, GNAT family</fullName>
    </recommendedName>
</protein>
<name>A0A3B0X845_9ZZZZ</name>
<feature type="non-terminal residue" evidence="1">
    <location>
        <position position="43"/>
    </location>
</feature>
<evidence type="ECO:0000313" key="1">
    <source>
        <dbReference type="EMBL" id="VAW60553.1"/>
    </source>
</evidence>
<evidence type="ECO:0008006" key="2">
    <source>
        <dbReference type="Google" id="ProtNLM"/>
    </source>
</evidence>
<dbReference type="Gene3D" id="3.40.630.30">
    <property type="match status" value="1"/>
</dbReference>
<proteinExistence type="predicted"/>
<gene>
    <name evidence="1" type="ORF">MNBD_GAMMA08-420</name>
</gene>
<organism evidence="1">
    <name type="scientific">hydrothermal vent metagenome</name>
    <dbReference type="NCBI Taxonomy" id="652676"/>
    <lineage>
        <taxon>unclassified sequences</taxon>
        <taxon>metagenomes</taxon>
        <taxon>ecological metagenomes</taxon>
    </lineage>
</organism>
<dbReference type="EMBL" id="UOFH01000148">
    <property type="protein sequence ID" value="VAW60553.1"/>
    <property type="molecule type" value="Genomic_DNA"/>
</dbReference>